<evidence type="ECO:0000256" key="2">
    <source>
        <dbReference type="ARBA" id="ARBA00022692"/>
    </source>
</evidence>
<accession>A0ABV9KX57</accession>
<dbReference type="InterPro" id="IPR039910">
    <property type="entry name" value="D15-like"/>
</dbReference>
<name>A0ABV9KX57_9BACT</name>
<evidence type="ECO:0000256" key="1">
    <source>
        <dbReference type="ARBA" id="ARBA00004370"/>
    </source>
</evidence>
<evidence type="ECO:0000256" key="5">
    <source>
        <dbReference type="ARBA" id="ARBA00023237"/>
    </source>
</evidence>
<dbReference type="Gene3D" id="2.40.160.50">
    <property type="entry name" value="membrane protein fhac: a member of the omp85/tpsb transporter family"/>
    <property type="match status" value="1"/>
</dbReference>
<proteinExistence type="predicted"/>
<evidence type="ECO:0000313" key="9">
    <source>
        <dbReference type="Proteomes" id="UP001596023"/>
    </source>
</evidence>
<organism evidence="8 9">
    <name type="scientific">Dysgonomonas termitidis</name>
    <dbReference type="NCBI Taxonomy" id="1516126"/>
    <lineage>
        <taxon>Bacteria</taxon>
        <taxon>Pseudomonadati</taxon>
        <taxon>Bacteroidota</taxon>
        <taxon>Bacteroidia</taxon>
        <taxon>Bacteroidales</taxon>
        <taxon>Dysgonomonadaceae</taxon>
        <taxon>Dysgonomonas</taxon>
    </lineage>
</organism>
<keyword evidence="3 6" id="KW-0732">Signal</keyword>
<sequence length="802" mass="91455">MRYKIIASALVISFCAILVQSCSSTKFVPDGEYLLESAVVKSDKKVIPTYEMETHIKQKPNFKTFSIFKLPLFIYNLAGTDTTKWISRTLIHAGDPPVLYDSSMVHLTVNNLERIMTNKGYLNAEVTPIIDLNKKTAKITYDIKAGEPFRISNYRIDVNDSVMSNPILITPPSRRNENKNGMIHPPLSIDTILRRNSLVKKNSIFDLDMLDQERDRISSIFRRAGYFAFNKEYIGFEADTTLRKNNVELDLTIFPFMQGTADGQTTTVPHRQYRVKAVELYVDYNPLEDGDLSQYKETTVYERGGYKIKYGPRGEYIKPNVILNNCYITPGSLYNETLTAMTYSALSQLKILKNVNITWENDSTDLRCIITCVPDKKQGISAEVEGTNSGGFFGLGAGVGYLHRNAFKGSEQFSARLRGAYEAITPNFSSFYKNYFEIGGETTLTFPRFMFPFLKRDFKRSIHASTQFNTSYTFQRRPKFFTRTVLSGGVKYIWQDRRLSLNRHIFDLIDISYVHLPQSSLDSAFYNNLSAAAQQYSFNDHFIMSMGYTFSRSNIASPTRRNQPVYSIRASIETAGNVLALAAAIAKAKPNEMGSKQIFGTNFAQYVKGTVDYSKTYQVDEKNSFAWHVGGGIAYPYGNNEQIPIQKRFFSGGANSVRGWSVRELGPGSYYFKPSETGDDNDKDNFYYHSGDIRFDASIEYRSKLFWVLELGAFIDAGNIWTVKEYEKQEEGSFKVDKFYKEIAVAWGLGLRFDFDYVLIRLDCGWKAYNPSGDPATRRWPISEPFKIKKNTAWHIAVGYPF</sequence>
<evidence type="ECO:0000259" key="7">
    <source>
        <dbReference type="Pfam" id="PF01103"/>
    </source>
</evidence>
<keyword evidence="2" id="KW-0812">Transmembrane</keyword>
<gene>
    <name evidence="8" type="ORF">ACFO6W_12890</name>
</gene>
<dbReference type="Pfam" id="PF01103">
    <property type="entry name" value="Omp85"/>
    <property type="match status" value="1"/>
</dbReference>
<dbReference type="PANTHER" id="PTHR12815">
    <property type="entry name" value="SORTING AND ASSEMBLY MACHINERY SAMM50 PROTEIN FAMILY MEMBER"/>
    <property type="match status" value="1"/>
</dbReference>
<dbReference type="Gene3D" id="3.10.20.310">
    <property type="entry name" value="membrane protein fhac"/>
    <property type="match status" value="1"/>
</dbReference>
<comment type="subcellular location">
    <subcellularLocation>
        <location evidence="1">Membrane</location>
    </subcellularLocation>
</comment>
<evidence type="ECO:0000256" key="3">
    <source>
        <dbReference type="ARBA" id="ARBA00022729"/>
    </source>
</evidence>
<evidence type="ECO:0000313" key="8">
    <source>
        <dbReference type="EMBL" id="MFC4674593.1"/>
    </source>
</evidence>
<dbReference type="PROSITE" id="PS51257">
    <property type="entry name" value="PROKAR_LIPOPROTEIN"/>
    <property type="match status" value="1"/>
</dbReference>
<keyword evidence="4" id="KW-0472">Membrane</keyword>
<feature type="domain" description="Bacterial surface antigen (D15)" evidence="7">
    <location>
        <begin position="430"/>
        <end position="777"/>
    </location>
</feature>
<dbReference type="EMBL" id="JBHSGN010000077">
    <property type="protein sequence ID" value="MFC4674593.1"/>
    <property type="molecule type" value="Genomic_DNA"/>
</dbReference>
<dbReference type="InterPro" id="IPR000184">
    <property type="entry name" value="Bac_surfAg_D15"/>
</dbReference>
<reference evidence="9" key="1">
    <citation type="journal article" date="2019" name="Int. J. Syst. Evol. Microbiol.">
        <title>The Global Catalogue of Microorganisms (GCM) 10K type strain sequencing project: providing services to taxonomists for standard genome sequencing and annotation.</title>
        <authorList>
            <consortium name="The Broad Institute Genomics Platform"/>
            <consortium name="The Broad Institute Genome Sequencing Center for Infectious Disease"/>
            <person name="Wu L."/>
            <person name="Ma J."/>
        </authorList>
    </citation>
    <scope>NUCLEOTIDE SEQUENCE [LARGE SCALE GENOMIC DNA]</scope>
    <source>
        <strain evidence="9">CCUG 66188</strain>
    </source>
</reference>
<evidence type="ECO:0000256" key="4">
    <source>
        <dbReference type="ARBA" id="ARBA00023136"/>
    </source>
</evidence>
<keyword evidence="5" id="KW-0998">Cell outer membrane</keyword>
<protein>
    <submittedName>
        <fullName evidence="8">BamA/TamA family outer membrane protein</fullName>
    </submittedName>
</protein>
<dbReference type="RefSeq" id="WP_379997038.1">
    <property type="nucleotide sequence ID" value="NZ_JBHSGN010000077.1"/>
</dbReference>
<keyword evidence="9" id="KW-1185">Reference proteome</keyword>
<evidence type="ECO:0000256" key="6">
    <source>
        <dbReference type="SAM" id="SignalP"/>
    </source>
</evidence>
<feature type="chain" id="PRO_5045770659" evidence="6">
    <location>
        <begin position="22"/>
        <end position="802"/>
    </location>
</feature>
<dbReference type="PANTHER" id="PTHR12815:SF47">
    <property type="entry name" value="TRANSLOCATION AND ASSEMBLY MODULE SUBUNIT TAMA"/>
    <property type="match status" value="1"/>
</dbReference>
<feature type="signal peptide" evidence="6">
    <location>
        <begin position="1"/>
        <end position="21"/>
    </location>
</feature>
<dbReference type="Proteomes" id="UP001596023">
    <property type="component" value="Unassembled WGS sequence"/>
</dbReference>
<comment type="caution">
    <text evidence="8">The sequence shown here is derived from an EMBL/GenBank/DDBJ whole genome shotgun (WGS) entry which is preliminary data.</text>
</comment>